<gene>
    <name evidence="1" type="ORF">C5167_011409</name>
</gene>
<proteinExistence type="predicted"/>
<dbReference type="EMBL" id="CM010720">
    <property type="protein sequence ID" value="RZC67722.1"/>
    <property type="molecule type" value="Genomic_DNA"/>
</dbReference>
<dbReference type="Proteomes" id="UP000316621">
    <property type="component" value="Chromosome 6"/>
</dbReference>
<evidence type="ECO:0000313" key="2">
    <source>
        <dbReference type="Proteomes" id="UP000316621"/>
    </source>
</evidence>
<dbReference type="Gramene" id="RZC67722">
    <property type="protein sequence ID" value="RZC67722"/>
    <property type="gene ID" value="C5167_011409"/>
</dbReference>
<protein>
    <submittedName>
        <fullName evidence="1">Uncharacterized protein</fullName>
    </submittedName>
</protein>
<evidence type="ECO:0000313" key="1">
    <source>
        <dbReference type="EMBL" id="RZC67722.1"/>
    </source>
</evidence>
<dbReference type="AlphaFoldDB" id="A0A4Y7K5V2"/>
<organism evidence="1 2">
    <name type="scientific">Papaver somniferum</name>
    <name type="common">Opium poppy</name>
    <dbReference type="NCBI Taxonomy" id="3469"/>
    <lineage>
        <taxon>Eukaryota</taxon>
        <taxon>Viridiplantae</taxon>
        <taxon>Streptophyta</taxon>
        <taxon>Embryophyta</taxon>
        <taxon>Tracheophyta</taxon>
        <taxon>Spermatophyta</taxon>
        <taxon>Magnoliopsida</taxon>
        <taxon>Ranunculales</taxon>
        <taxon>Papaveraceae</taxon>
        <taxon>Papaveroideae</taxon>
        <taxon>Papaver</taxon>
    </lineage>
</organism>
<accession>A0A4Y7K5V2</accession>
<keyword evidence="2" id="KW-1185">Reference proteome</keyword>
<reference evidence="1 2" key="1">
    <citation type="journal article" date="2018" name="Science">
        <title>The opium poppy genome and morphinan production.</title>
        <authorList>
            <person name="Guo L."/>
            <person name="Winzer T."/>
            <person name="Yang X."/>
            <person name="Li Y."/>
            <person name="Ning Z."/>
            <person name="He Z."/>
            <person name="Teodor R."/>
            <person name="Lu Y."/>
            <person name="Bowser T.A."/>
            <person name="Graham I.A."/>
            <person name="Ye K."/>
        </authorList>
    </citation>
    <scope>NUCLEOTIDE SEQUENCE [LARGE SCALE GENOMIC DNA]</scope>
    <source>
        <strain evidence="2">cv. HN1</strain>
        <tissue evidence="1">Leaves</tissue>
    </source>
</reference>
<sequence>MGICRSGIERDGDGYPTTTILPTVEVTKFKPTPVIASFSSGGPRGLTETILKAA</sequence>
<name>A0A4Y7K5V2_PAPSO</name>